<feature type="transmembrane region" description="Helical" evidence="2">
    <location>
        <begin position="12"/>
        <end position="30"/>
    </location>
</feature>
<feature type="domain" description="Methyltransferase FkbM" evidence="3">
    <location>
        <begin position="172"/>
        <end position="254"/>
    </location>
</feature>
<feature type="region of interest" description="Disordered" evidence="1">
    <location>
        <begin position="297"/>
        <end position="316"/>
    </location>
</feature>
<accession>A0A9W8JAD0</accession>
<keyword evidence="2" id="KW-1133">Transmembrane helix</keyword>
<organism evidence="4 5">
    <name type="scientific">Candolleomyces eurysporus</name>
    <dbReference type="NCBI Taxonomy" id="2828524"/>
    <lineage>
        <taxon>Eukaryota</taxon>
        <taxon>Fungi</taxon>
        <taxon>Dikarya</taxon>
        <taxon>Basidiomycota</taxon>
        <taxon>Agaricomycotina</taxon>
        <taxon>Agaricomycetes</taxon>
        <taxon>Agaricomycetidae</taxon>
        <taxon>Agaricales</taxon>
        <taxon>Agaricineae</taxon>
        <taxon>Psathyrellaceae</taxon>
        <taxon>Candolleomyces</taxon>
    </lineage>
</organism>
<proteinExistence type="predicted"/>
<dbReference type="AlphaFoldDB" id="A0A9W8JAD0"/>
<dbReference type="EMBL" id="JANBPK010000882">
    <property type="protein sequence ID" value="KAJ2929293.1"/>
    <property type="molecule type" value="Genomic_DNA"/>
</dbReference>
<gene>
    <name evidence="4" type="ORF">H1R20_g7803</name>
</gene>
<dbReference type="Proteomes" id="UP001140091">
    <property type="component" value="Unassembled WGS sequence"/>
</dbReference>
<feature type="compositionally biased region" description="Basic and acidic residues" evidence="1">
    <location>
        <begin position="303"/>
        <end position="316"/>
    </location>
</feature>
<name>A0A9W8JAD0_9AGAR</name>
<dbReference type="PANTHER" id="PTHR32026:SF10">
    <property type="entry name" value="METHYLTRANSFERASE-LIKE PROTEIN 24-RELATED"/>
    <property type="match status" value="1"/>
</dbReference>
<dbReference type="OrthoDB" id="10006218at2759"/>
<keyword evidence="2" id="KW-0472">Membrane</keyword>
<dbReference type="InterPro" id="IPR006342">
    <property type="entry name" value="FkbM_mtfrase"/>
</dbReference>
<evidence type="ECO:0000313" key="4">
    <source>
        <dbReference type="EMBL" id="KAJ2929293.1"/>
    </source>
</evidence>
<evidence type="ECO:0000256" key="2">
    <source>
        <dbReference type="SAM" id="Phobius"/>
    </source>
</evidence>
<evidence type="ECO:0000256" key="1">
    <source>
        <dbReference type="SAM" id="MobiDB-lite"/>
    </source>
</evidence>
<sequence length="316" mass="36058">MAASVWQRHPRYSVLVLVAILTTVYLLVPYQPAEIPANYKRIVTSGADLEGRMKQSHEIYDRLLDARKGLIKKFGPNPSDIALFPPDKAPWPPYTVWDFFPAAFNCPHEIERLGALGDGINYESSFEAEILKNTQNCEIWGYDFSVKSFGPEIPASLVHRTHFKAFGLGGEDKHGPKDDPPMYTIETLMKMNGHTHIDILKIDIEGYEFATLTTLLKPYVNSGAPLPFGQLQLEIHIWEKTFPQYLAWWEMLESTGLRPFWTEPNLVYQNYNKKKGTADLAEYSFLNVKGDNIFIKDSHRRPGPGDHHPHHPPARD</sequence>
<protein>
    <recommendedName>
        <fullName evidence="3">Methyltransferase FkbM domain-containing protein</fullName>
    </recommendedName>
</protein>
<dbReference type="InterPro" id="IPR026913">
    <property type="entry name" value="METTL24"/>
</dbReference>
<keyword evidence="5" id="KW-1185">Reference proteome</keyword>
<dbReference type="PANTHER" id="PTHR32026">
    <property type="entry name" value="METHYLTRANSFERASE-LIKE PROTEIN 24"/>
    <property type="match status" value="1"/>
</dbReference>
<comment type="caution">
    <text evidence="4">The sequence shown here is derived from an EMBL/GenBank/DDBJ whole genome shotgun (WGS) entry which is preliminary data.</text>
</comment>
<feature type="non-terminal residue" evidence="4">
    <location>
        <position position="1"/>
    </location>
</feature>
<evidence type="ECO:0000259" key="3">
    <source>
        <dbReference type="Pfam" id="PF05050"/>
    </source>
</evidence>
<keyword evidence="2" id="KW-0812">Transmembrane</keyword>
<reference evidence="4" key="1">
    <citation type="submission" date="2022-06" db="EMBL/GenBank/DDBJ databases">
        <title>Genome Sequence of Candolleomyces eurysporus.</title>
        <authorList>
            <person name="Buettner E."/>
        </authorList>
    </citation>
    <scope>NUCLEOTIDE SEQUENCE</scope>
    <source>
        <strain evidence="4">VTCC 930004</strain>
    </source>
</reference>
<dbReference type="Pfam" id="PF05050">
    <property type="entry name" value="Methyltransf_21"/>
    <property type="match status" value="1"/>
</dbReference>
<evidence type="ECO:0000313" key="5">
    <source>
        <dbReference type="Proteomes" id="UP001140091"/>
    </source>
</evidence>